<protein>
    <submittedName>
        <fullName evidence="1">Uncharacterized protein</fullName>
    </submittedName>
</protein>
<gene>
    <name evidence="1" type="ORF">S1001342_00996</name>
</gene>
<dbReference type="EMBL" id="CP021509">
    <property type="protein sequence ID" value="ARW47343.1"/>
    <property type="molecule type" value="Genomic_DNA"/>
</dbReference>
<evidence type="ECO:0000313" key="2">
    <source>
        <dbReference type="Proteomes" id="UP000196205"/>
    </source>
</evidence>
<reference evidence="1 2" key="1">
    <citation type="submission" date="2017-05" db="EMBL/GenBank/DDBJ databases">
        <title>Genome sequence of Acetobacter pasteurianus subsp. pasteurianus strain SRCM101342.</title>
        <authorList>
            <person name="Cho S.H."/>
        </authorList>
    </citation>
    <scope>NUCLEOTIDE SEQUENCE [LARGE SCALE GENOMIC DNA]</scope>
    <source>
        <strain evidence="1 2">SRCM101342</strain>
    </source>
</reference>
<proteinExistence type="predicted"/>
<sequence>MPFGAECLPDLPGNRLDIPLGLEHTGSWKRHKPGSDHENASTPAFAALHGNNKEKCYRRQSFPCRAICPNRA</sequence>
<organism evidence="1 2">
    <name type="scientific">Acetobacter pasteurianus subsp. pasteurianus</name>
    <dbReference type="NCBI Taxonomy" id="481145"/>
    <lineage>
        <taxon>Bacteria</taxon>
        <taxon>Pseudomonadati</taxon>
        <taxon>Pseudomonadota</taxon>
        <taxon>Alphaproteobacteria</taxon>
        <taxon>Acetobacterales</taxon>
        <taxon>Acetobacteraceae</taxon>
        <taxon>Acetobacter</taxon>
    </lineage>
</organism>
<dbReference type="AlphaFoldDB" id="A0A1Y0XWP2"/>
<evidence type="ECO:0000313" key="1">
    <source>
        <dbReference type="EMBL" id="ARW47343.1"/>
    </source>
</evidence>
<accession>A0A1Y0XWP2</accession>
<name>A0A1Y0XWP2_ACEPA</name>
<dbReference type="Proteomes" id="UP000196205">
    <property type="component" value="Chromosome"/>
</dbReference>